<evidence type="ECO:0000256" key="3">
    <source>
        <dbReference type="ARBA" id="ARBA00022475"/>
    </source>
</evidence>
<keyword evidence="3" id="KW-1003">Cell membrane</keyword>
<evidence type="ECO:0000256" key="8">
    <source>
        <dbReference type="SAM" id="MobiDB-lite"/>
    </source>
</evidence>
<gene>
    <name evidence="10" type="ORF">I0C86_24520</name>
</gene>
<dbReference type="InterPro" id="IPR035906">
    <property type="entry name" value="MetI-like_sf"/>
</dbReference>
<keyword evidence="11" id="KW-1185">Reference proteome</keyword>
<keyword evidence="6 7" id="KW-0472">Membrane</keyword>
<keyword evidence="2 7" id="KW-0813">Transport</keyword>
<feature type="region of interest" description="Disordered" evidence="8">
    <location>
        <begin position="102"/>
        <end position="128"/>
    </location>
</feature>
<evidence type="ECO:0000256" key="5">
    <source>
        <dbReference type="ARBA" id="ARBA00022989"/>
    </source>
</evidence>
<keyword evidence="5 7" id="KW-1133">Transmembrane helix</keyword>
<feature type="transmembrane region" description="Helical" evidence="7">
    <location>
        <begin position="314"/>
        <end position="336"/>
    </location>
</feature>
<evidence type="ECO:0000256" key="1">
    <source>
        <dbReference type="ARBA" id="ARBA00004651"/>
    </source>
</evidence>
<evidence type="ECO:0000256" key="7">
    <source>
        <dbReference type="RuleBase" id="RU363032"/>
    </source>
</evidence>
<dbReference type="PANTHER" id="PTHR43744:SF6">
    <property type="entry name" value="ABC TRANSPORTER PERMEASE PROTEIN YESQ-RELATED"/>
    <property type="match status" value="1"/>
</dbReference>
<feature type="transmembrane region" description="Helical" evidence="7">
    <location>
        <begin position="369"/>
        <end position="391"/>
    </location>
</feature>
<dbReference type="PANTHER" id="PTHR43744">
    <property type="entry name" value="ABC TRANSPORTER PERMEASE PROTEIN MG189-RELATED-RELATED"/>
    <property type="match status" value="1"/>
</dbReference>
<dbReference type="EMBL" id="JADPUN010000217">
    <property type="protein sequence ID" value="MBF9132101.1"/>
    <property type="molecule type" value="Genomic_DNA"/>
</dbReference>
<evidence type="ECO:0000313" key="11">
    <source>
        <dbReference type="Proteomes" id="UP000638560"/>
    </source>
</evidence>
<proteinExistence type="inferred from homology"/>
<sequence length="406" mass="44256">MADVPLGDAADALPDHPVQPGAGDHPRLPGVHPGVHRQRWPGRSEQLDAVLHALPLRARVLPVPDGLRLGDGLAAPARHRHHHGGVLRHLAPLGVLLRGGPVTTLQDGRSSRPHGPDVRPTSGRRPGAPAARLRQIGWHALIIGTLALLLYPVVWLLATSIKPTDEILSSLSLLPSRLAPENYTAALDGIAGIGVWQFFGNSMIVAVGSVIGNLVSCALAAYAFARLRFRLRGPLFAFTLLTIMLPYHVVLIPQYTIFQKLDLVGTFVPLILPKLLATDAFFVFLMVQFIRGLPRELDDAAEIDGCGPVLTFRYVILPLLKPALVTTAIFTFIWTWNDFFSQLVYLNDPESYTVPLALRLFIDQTSESAFGPMFAMSVLSIVPVMLFFLAFQRYLVEGIATSGLKG</sequence>
<evidence type="ECO:0000259" key="9">
    <source>
        <dbReference type="PROSITE" id="PS50928"/>
    </source>
</evidence>
<dbReference type="Gene3D" id="1.10.3720.10">
    <property type="entry name" value="MetI-like"/>
    <property type="match status" value="1"/>
</dbReference>
<name>A0ABS0H0W4_9ACTN</name>
<reference evidence="10 11" key="1">
    <citation type="submission" date="2020-11" db="EMBL/GenBank/DDBJ databases">
        <title>A novel isolate from a Black sea contaminated sediment with potential to produce alkanes: Plantactinospora alkalitolerans sp. nov.</title>
        <authorList>
            <person name="Carro L."/>
            <person name="Veyisoglu A."/>
            <person name="Guven K."/>
            <person name="Schumann P."/>
            <person name="Klenk H.-P."/>
            <person name="Sahin N."/>
        </authorList>
    </citation>
    <scope>NUCLEOTIDE SEQUENCE [LARGE SCALE GENOMIC DNA]</scope>
    <source>
        <strain evidence="10 11">S1510</strain>
    </source>
</reference>
<feature type="transmembrane region" description="Helical" evidence="7">
    <location>
        <begin position="136"/>
        <end position="158"/>
    </location>
</feature>
<organism evidence="10 11">
    <name type="scientific">Plantactinospora alkalitolerans</name>
    <dbReference type="NCBI Taxonomy" id="2789879"/>
    <lineage>
        <taxon>Bacteria</taxon>
        <taxon>Bacillati</taxon>
        <taxon>Actinomycetota</taxon>
        <taxon>Actinomycetes</taxon>
        <taxon>Micromonosporales</taxon>
        <taxon>Micromonosporaceae</taxon>
        <taxon>Plantactinospora</taxon>
    </lineage>
</organism>
<feature type="region of interest" description="Disordered" evidence="8">
    <location>
        <begin position="1"/>
        <end position="39"/>
    </location>
</feature>
<protein>
    <submittedName>
        <fullName evidence="10">Carbohydrate ABC transporter permease</fullName>
    </submittedName>
</protein>
<evidence type="ECO:0000313" key="10">
    <source>
        <dbReference type="EMBL" id="MBF9132101.1"/>
    </source>
</evidence>
<evidence type="ECO:0000256" key="6">
    <source>
        <dbReference type="ARBA" id="ARBA00023136"/>
    </source>
</evidence>
<dbReference type="PROSITE" id="PS50928">
    <property type="entry name" value="ABC_TM1"/>
    <property type="match status" value="1"/>
</dbReference>
<dbReference type="Pfam" id="PF00528">
    <property type="entry name" value="BPD_transp_1"/>
    <property type="match status" value="1"/>
</dbReference>
<evidence type="ECO:0000256" key="4">
    <source>
        <dbReference type="ARBA" id="ARBA00022692"/>
    </source>
</evidence>
<feature type="transmembrane region" description="Helical" evidence="7">
    <location>
        <begin position="235"/>
        <end position="255"/>
    </location>
</feature>
<comment type="subcellular location">
    <subcellularLocation>
        <location evidence="1 7">Cell membrane</location>
        <topology evidence="1 7">Multi-pass membrane protein</topology>
    </subcellularLocation>
</comment>
<dbReference type="SUPFAM" id="SSF161098">
    <property type="entry name" value="MetI-like"/>
    <property type="match status" value="1"/>
</dbReference>
<comment type="similarity">
    <text evidence="7">Belongs to the binding-protein-dependent transport system permease family.</text>
</comment>
<evidence type="ECO:0000256" key="2">
    <source>
        <dbReference type="ARBA" id="ARBA00022448"/>
    </source>
</evidence>
<dbReference type="InterPro" id="IPR000515">
    <property type="entry name" value="MetI-like"/>
</dbReference>
<accession>A0ABS0H0W4</accession>
<feature type="transmembrane region" description="Helical" evidence="7">
    <location>
        <begin position="203"/>
        <end position="223"/>
    </location>
</feature>
<dbReference type="Proteomes" id="UP000638560">
    <property type="component" value="Unassembled WGS sequence"/>
</dbReference>
<keyword evidence="4 7" id="KW-0812">Transmembrane</keyword>
<dbReference type="CDD" id="cd06261">
    <property type="entry name" value="TM_PBP2"/>
    <property type="match status" value="1"/>
</dbReference>
<feature type="domain" description="ABC transmembrane type-1" evidence="9">
    <location>
        <begin position="199"/>
        <end position="391"/>
    </location>
</feature>
<comment type="caution">
    <text evidence="10">The sequence shown here is derived from an EMBL/GenBank/DDBJ whole genome shotgun (WGS) entry which is preliminary data.</text>
</comment>